<dbReference type="EMBL" id="MUGS01000064">
    <property type="protein sequence ID" value="OXE98673.1"/>
    <property type="molecule type" value="Genomic_DNA"/>
</dbReference>
<sequence>MFGQNYNVDTWYEVSMSSATLYNSCISNDDPTCWTGLITTDKGTSNPYGNASPAGSFYGIQSNYNDTTWDGISNGYVTEWVGTPGVTNPIRPSKLKFRVPGNLVPEGTCKTFYIWEIACNYQQTCRFTFPSPRSITVCNQGNSIDCITAALSVSDGLNCITFTRVNTSCPLCYCVKIKFTDNTTTSFNLNFGSGDILKNCFAKTISNVVSINSSSNCGGCAANVTFKQAEEVPMDKFEVNLVQKDRITVSPNPTKSIIKFEGTDLNKYQISIFDEKGKEIKINSKIDNAISLEKEKKGIYIYVITDESGYKQKGKIIKE</sequence>
<dbReference type="AlphaFoldDB" id="A0A227NLD9"/>
<keyword evidence="4" id="KW-1185">Reference proteome</keyword>
<comment type="caution">
    <text evidence="3">The sequence shown here is derived from an EMBL/GenBank/DDBJ whole genome shotgun (WGS) entry which is preliminary data.</text>
</comment>
<name>A0A227NLD9_9FLAO</name>
<keyword evidence="1" id="KW-0732">Signal</keyword>
<dbReference type="InterPro" id="IPR026444">
    <property type="entry name" value="Secre_tail"/>
</dbReference>
<evidence type="ECO:0000259" key="2">
    <source>
        <dbReference type="Pfam" id="PF18962"/>
    </source>
</evidence>
<accession>A0A227NLD9</accession>
<protein>
    <recommendedName>
        <fullName evidence="2">Secretion system C-terminal sorting domain-containing protein</fullName>
    </recommendedName>
</protein>
<organism evidence="3 4">
    <name type="scientific">Flavobacterium araucananum</name>
    <dbReference type="NCBI Taxonomy" id="946678"/>
    <lineage>
        <taxon>Bacteria</taxon>
        <taxon>Pseudomonadati</taxon>
        <taxon>Bacteroidota</taxon>
        <taxon>Flavobacteriia</taxon>
        <taxon>Flavobacteriales</taxon>
        <taxon>Flavobacteriaceae</taxon>
        <taxon>Flavobacterium</taxon>
    </lineage>
</organism>
<reference evidence="3 4" key="1">
    <citation type="submission" date="2016-11" db="EMBL/GenBank/DDBJ databases">
        <title>Whole genomes of Flavobacteriaceae.</title>
        <authorList>
            <person name="Stine C."/>
            <person name="Li C."/>
            <person name="Tadesse D."/>
        </authorList>
    </citation>
    <scope>NUCLEOTIDE SEQUENCE [LARGE SCALE GENOMIC DNA]</scope>
    <source>
        <strain evidence="3 4">DSM 24704</strain>
    </source>
</reference>
<dbReference type="Pfam" id="PF18962">
    <property type="entry name" value="Por_Secre_tail"/>
    <property type="match status" value="1"/>
</dbReference>
<evidence type="ECO:0000313" key="4">
    <source>
        <dbReference type="Proteomes" id="UP000214684"/>
    </source>
</evidence>
<evidence type="ECO:0000256" key="1">
    <source>
        <dbReference type="ARBA" id="ARBA00022729"/>
    </source>
</evidence>
<dbReference type="Proteomes" id="UP000214684">
    <property type="component" value="Unassembled WGS sequence"/>
</dbReference>
<evidence type="ECO:0000313" key="3">
    <source>
        <dbReference type="EMBL" id="OXE98673.1"/>
    </source>
</evidence>
<feature type="domain" description="Secretion system C-terminal sorting" evidence="2">
    <location>
        <begin position="250"/>
        <end position="316"/>
    </location>
</feature>
<dbReference type="NCBIfam" id="TIGR04183">
    <property type="entry name" value="Por_Secre_tail"/>
    <property type="match status" value="1"/>
</dbReference>
<proteinExistence type="predicted"/>
<gene>
    <name evidence="3" type="ORF">B0A64_22530</name>
</gene>